<protein>
    <recommendedName>
        <fullName evidence="5">Transcriptional regulator</fullName>
    </recommendedName>
</protein>
<dbReference type="PANTHER" id="PTHR35568:SF1">
    <property type="entry name" value="TRANSCRIPTIONAL REGULATOR DAUR"/>
    <property type="match status" value="1"/>
</dbReference>
<comment type="caution">
    <text evidence="3">The sequence shown here is derived from an EMBL/GenBank/DDBJ whole genome shotgun (WGS) entry which is preliminary data.</text>
</comment>
<dbReference type="InterPro" id="IPR039446">
    <property type="entry name" value="DauR-like"/>
</dbReference>
<proteinExistence type="predicted"/>
<evidence type="ECO:0000313" key="3">
    <source>
        <dbReference type="EMBL" id="THB60369.1"/>
    </source>
</evidence>
<dbReference type="EMBL" id="SDGV01000026">
    <property type="protein sequence ID" value="THB60369.1"/>
    <property type="molecule type" value="Genomic_DNA"/>
</dbReference>
<sequence>MKKEKLERYKSLTIFLGETLGTNYEIVLHTVDPNGNVEIAAIQNGHITQRKVGGPTSEFAINLIKDKTYENKEYLTSYKAFAKDHTTLKGSTFFIKEEGQLVGLLCINFNPEKYVNLAEDILGLVNLPVSFLQNSPQLIELDNESPVEFFSESIEEIIYSLIDPVLLDDRVTLNPKEKQAIVEELYLKGVFNLKDAVPEVAKILKSSIPTIYRYLKKIQN</sequence>
<dbReference type="PANTHER" id="PTHR35568">
    <property type="entry name" value="TRANSCRIPTIONAL REGULATOR DAUR"/>
    <property type="match status" value="1"/>
</dbReference>
<reference evidence="3 4" key="1">
    <citation type="submission" date="2019-01" db="EMBL/GenBank/DDBJ databases">
        <title>Vagococcus silagei sp. nov. isolated from brewer's grain.</title>
        <authorList>
            <person name="Guu J.-R."/>
        </authorList>
    </citation>
    <scope>NUCLEOTIDE SEQUENCE [LARGE SCALE GENOMIC DNA]</scope>
    <source>
        <strain evidence="3 4">2B-2</strain>
    </source>
</reference>
<feature type="domain" description="YheO-like" evidence="1">
    <location>
        <begin position="6"/>
        <end position="117"/>
    </location>
</feature>
<dbReference type="Pfam" id="PF13309">
    <property type="entry name" value="HTH_22"/>
    <property type="match status" value="1"/>
</dbReference>
<dbReference type="AlphaFoldDB" id="A0A4V3TUU4"/>
<dbReference type="RefSeq" id="WP_136137708.1">
    <property type="nucleotide sequence ID" value="NZ_SDGV01000026.1"/>
</dbReference>
<dbReference type="Proteomes" id="UP000310506">
    <property type="component" value="Unassembled WGS sequence"/>
</dbReference>
<evidence type="ECO:0008006" key="5">
    <source>
        <dbReference type="Google" id="ProtNLM"/>
    </source>
</evidence>
<name>A0A4V3TUU4_9ENTE</name>
<evidence type="ECO:0000259" key="2">
    <source>
        <dbReference type="Pfam" id="PF13309"/>
    </source>
</evidence>
<evidence type="ECO:0000313" key="4">
    <source>
        <dbReference type="Proteomes" id="UP000310506"/>
    </source>
</evidence>
<dbReference type="InterPro" id="IPR013559">
    <property type="entry name" value="YheO"/>
</dbReference>
<dbReference type="Pfam" id="PF08348">
    <property type="entry name" value="PAS_6"/>
    <property type="match status" value="1"/>
</dbReference>
<accession>A0A4V3TUU4</accession>
<evidence type="ECO:0000259" key="1">
    <source>
        <dbReference type="Pfam" id="PF08348"/>
    </source>
</evidence>
<organism evidence="3 4">
    <name type="scientific">Vagococcus silagei</name>
    <dbReference type="NCBI Taxonomy" id="2508885"/>
    <lineage>
        <taxon>Bacteria</taxon>
        <taxon>Bacillati</taxon>
        <taxon>Bacillota</taxon>
        <taxon>Bacilli</taxon>
        <taxon>Lactobacillales</taxon>
        <taxon>Enterococcaceae</taxon>
        <taxon>Vagococcus</taxon>
    </lineage>
</organism>
<feature type="domain" description="Transcriptional regulator DauR-like HTH" evidence="2">
    <location>
        <begin position="158"/>
        <end position="216"/>
    </location>
</feature>
<gene>
    <name evidence="3" type="ORF">ESZ54_11015</name>
</gene>
<dbReference type="InterPro" id="IPR039445">
    <property type="entry name" value="DauR-like_HTH"/>
</dbReference>
<keyword evidence="4" id="KW-1185">Reference proteome</keyword>
<dbReference type="OrthoDB" id="9796595at2"/>